<dbReference type="PANTHER" id="PTHR45966">
    <property type="entry name" value="GDSL-LIKE LIPASE/ACYLHYDROLASE"/>
    <property type="match status" value="1"/>
</dbReference>
<dbReference type="InterPro" id="IPR001087">
    <property type="entry name" value="GDSL"/>
</dbReference>
<dbReference type="OrthoDB" id="1600564at2759"/>
<dbReference type="EMBL" id="AWUE01014436">
    <property type="protein sequence ID" value="OMP03732.1"/>
    <property type="molecule type" value="Genomic_DNA"/>
</dbReference>
<protein>
    <submittedName>
        <fullName evidence="4">Lipase, GDSL</fullName>
    </submittedName>
</protein>
<gene>
    <name evidence="4" type="ORF">COLO4_10241</name>
</gene>
<dbReference type="InterPro" id="IPR044552">
    <property type="entry name" value="GLIP1-5/GLL25"/>
</dbReference>
<organism evidence="4 5">
    <name type="scientific">Corchorus olitorius</name>
    <dbReference type="NCBI Taxonomy" id="93759"/>
    <lineage>
        <taxon>Eukaryota</taxon>
        <taxon>Viridiplantae</taxon>
        <taxon>Streptophyta</taxon>
        <taxon>Embryophyta</taxon>
        <taxon>Tracheophyta</taxon>
        <taxon>Spermatophyta</taxon>
        <taxon>Magnoliopsida</taxon>
        <taxon>eudicotyledons</taxon>
        <taxon>Gunneridae</taxon>
        <taxon>Pentapetalae</taxon>
        <taxon>rosids</taxon>
        <taxon>malvids</taxon>
        <taxon>Malvales</taxon>
        <taxon>Malvaceae</taxon>
        <taxon>Grewioideae</taxon>
        <taxon>Apeibeae</taxon>
        <taxon>Corchorus</taxon>
    </lineage>
</organism>
<dbReference type="AlphaFoldDB" id="A0A1R3K9H3"/>
<evidence type="ECO:0000256" key="1">
    <source>
        <dbReference type="ARBA" id="ARBA00008668"/>
    </source>
</evidence>
<reference evidence="5" key="1">
    <citation type="submission" date="2013-09" db="EMBL/GenBank/DDBJ databases">
        <title>Corchorus olitorius genome sequencing.</title>
        <authorList>
            <person name="Alam M."/>
            <person name="Haque M.S."/>
            <person name="Islam M.S."/>
            <person name="Emdad E.M."/>
            <person name="Islam M.M."/>
            <person name="Ahmed B."/>
            <person name="Halim A."/>
            <person name="Hossen Q.M.M."/>
            <person name="Hossain M.Z."/>
            <person name="Ahmed R."/>
            <person name="Khan M.M."/>
            <person name="Islam R."/>
            <person name="Rashid M.M."/>
            <person name="Khan S.A."/>
            <person name="Rahman M.S."/>
            <person name="Alam M."/>
            <person name="Yahiya A.S."/>
            <person name="Khan M.S."/>
            <person name="Azam M.S."/>
            <person name="Haque T."/>
            <person name="Lashkar M.Z.H."/>
            <person name="Akhand A.I."/>
            <person name="Morshed G."/>
            <person name="Roy S."/>
            <person name="Uddin K.S."/>
            <person name="Rabeya T."/>
            <person name="Hossain A.S."/>
            <person name="Chowdhury A."/>
            <person name="Snigdha A.R."/>
            <person name="Mortoza M.S."/>
            <person name="Matin S.A."/>
            <person name="Hoque S.M.E."/>
            <person name="Islam M.K."/>
            <person name="Roy D.K."/>
            <person name="Haider R."/>
            <person name="Moosa M.M."/>
            <person name="Elias S.M."/>
            <person name="Hasan A.M."/>
            <person name="Jahan S."/>
            <person name="Shafiuddin M."/>
            <person name="Mahmood N."/>
            <person name="Shommy N.S."/>
        </authorList>
    </citation>
    <scope>NUCLEOTIDE SEQUENCE [LARGE SCALE GENOMIC DNA]</scope>
    <source>
        <strain evidence="5">cv. O-4</strain>
    </source>
</reference>
<keyword evidence="5" id="KW-1185">Reference proteome</keyword>
<name>A0A1R3K9H3_9ROSI</name>
<evidence type="ECO:0000256" key="3">
    <source>
        <dbReference type="SAM" id="SignalP"/>
    </source>
</evidence>
<feature type="chain" id="PRO_5013317623" evidence="3">
    <location>
        <begin position="26"/>
        <end position="366"/>
    </location>
</feature>
<dbReference type="InterPro" id="IPR036514">
    <property type="entry name" value="SGNH_hydro_sf"/>
</dbReference>
<dbReference type="Pfam" id="PF00657">
    <property type="entry name" value="Lipase_GDSL"/>
    <property type="match status" value="1"/>
</dbReference>
<dbReference type="Gene3D" id="3.40.50.1110">
    <property type="entry name" value="SGNH hydrolase"/>
    <property type="match status" value="1"/>
</dbReference>
<feature type="signal peptide" evidence="3">
    <location>
        <begin position="1"/>
        <end position="25"/>
    </location>
</feature>
<proteinExistence type="inferred from homology"/>
<dbReference type="STRING" id="93759.A0A1R3K9H3"/>
<dbReference type="Proteomes" id="UP000187203">
    <property type="component" value="Unassembled WGS sequence"/>
</dbReference>
<sequence length="366" mass="41027">MAGLLRFRFYFLLIFSATCLNLVHGRCLPKNQHVALFIFGYSLFDPGNNNYFNTFVRANYWPYGEQFFKYSTGRFTDGRIIPDFIAEYANLPLIPPYLQSINHQFTYGVNFASGAAGALAETNQGFVKDLKTQLSYFKDAEKLMRQKVGDAEAKTLFSKAVYLISIGANDYVSPFTVNSTFYHTFSKQEYVKMVIGNLTDTIKEIYKKGGRKFGLFNMGTLGCIPTMKALVPGNTGACFEEATELGKLHNAALSEALQELEIKLVGLKLAKHDFNMSTSERLNNPQKYSFKEVNIGCCGSGPYRGIFSCGGKRGGAEFELCSNPSDYWYFDSSHISEKTQKLLAELIWSGSPNITGPYNLKQLFEA</sequence>
<dbReference type="GO" id="GO:0016298">
    <property type="term" value="F:lipase activity"/>
    <property type="evidence" value="ECO:0007669"/>
    <property type="project" value="TreeGrafter"/>
</dbReference>
<accession>A0A1R3K9H3</accession>
<dbReference type="SUPFAM" id="SSF52266">
    <property type="entry name" value="SGNH hydrolase"/>
    <property type="match status" value="1"/>
</dbReference>
<dbReference type="InterPro" id="IPR035669">
    <property type="entry name" value="SGNH_plant_lipase-like"/>
</dbReference>
<evidence type="ECO:0000313" key="4">
    <source>
        <dbReference type="EMBL" id="OMP03732.1"/>
    </source>
</evidence>
<dbReference type="CDD" id="cd01837">
    <property type="entry name" value="SGNH_plant_lipase_like"/>
    <property type="match status" value="1"/>
</dbReference>
<comment type="caution">
    <text evidence="4">The sequence shown here is derived from an EMBL/GenBank/DDBJ whole genome shotgun (WGS) entry which is preliminary data.</text>
</comment>
<comment type="similarity">
    <text evidence="1">Belongs to the 'GDSL' lipolytic enzyme family.</text>
</comment>
<evidence type="ECO:0000313" key="5">
    <source>
        <dbReference type="Proteomes" id="UP000187203"/>
    </source>
</evidence>
<dbReference type="PANTHER" id="PTHR45966:SF1">
    <property type="entry name" value="GDSL ESTERASE_LIPASE 1-RELATED"/>
    <property type="match status" value="1"/>
</dbReference>
<keyword evidence="2 3" id="KW-0732">Signal</keyword>
<evidence type="ECO:0000256" key="2">
    <source>
        <dbReference type="ARBA" id="ARBA00022729"/>
    </source>
</evidence>